<dbReference type="PIRSF" id="PIRSF002741">
    <property type="entry name" value="MppA"/>
    <property type="match status" value="1"/>
</dbReference>
<feature type="domain" description="Solute-binding protein family 5" evidence="5">
    <location>
        <begin position="72"/>
        <end position="434"/>
    </location>
</feature>
<sequence length="528" mass="59220">MNLRRMARVLALAPLVLSAAFSDVRAEERTLRVSLNTELQVLDPIVTTINATRVFSYLVYDTLFAIDEQGNYKPQMVDRYEVSDDRLTYTFHLRDGLEWSDGKFVTAEDAVASIRRWAQREALGVQIMRVAEGLRVVDPRSFELKLREPYAYVIEALGKPGNVIPVMMPARLANLPANTAVPEVVGSGPFLFDHTNWRPGERATFRRNPRYRPRAEPASGLAGGKDVHFDRVDLISMPDQATRVAALQAGEVDYLEIIPADFIRLMRRNRNVTIAKPRGAGQIMSIISLNHAQPPFDNVRIRRVAQMAVNQADIMASLGLPEDLYLRECYALYMCNTAGETNAGTEIFRNAGAERARALLREAGYKNEPVVFLHSESSALLNPMGLVMVDQMRKAGFNVQLATSDYATVAQRRLNRGPTSNGGWSMVNIIWNGIDLVNPLANPGVAYNCAEHYSGWYCDPRQTDLLRRAATARSEEERARLARELQAAFHDNVNYILGGQFSAPAAYRSNLQGVIEFPIPIFWNMSRR</sequence>
<comment type="subcellular location">
    <subcellularLocation>
        <location evidence="1">Periplasm</location>
    </subcellularLocation>
</comment>
<evidence type="ECO:0000256" key="3">
    <source>
        <dbReference type="ARBA" id="ARBA00022729"/>
    </source>
</evidence>
<protein>
    <submittedName>
        <fullName evidence="6">ABC transporter substrate-binding protein</fullName>
    </submittedName>
</protein>
<dbReference type="Proteomes" id="UP000660885">
    <property type="component" value="Unassembled WGS sequence"/>
</dbReference>
<keyword evidence="7" id="KW-1185">Reference proteome</keyword>
<dbReference type="SUPFAM" id="SSF53850">
    <property type="entry name" value="Periplasmic binding protein-like II"/>
    <property type="match status" value="1"/>
</dbReference>
<dbReference type="PANTHER" id="PTHR30290">
    <property type="entry name" value="PERIPLASMIC BINDING COMPONENT OF ABC TRANSPORTER"/>
    <property type="match status" value="1"/>
</dbReference>
<gene>
    <name evidence="6" type="ORF">JMJ56_27740</name>
</gene>
<accession>A0ABS1UB65</accession>
<dbReference type="InterPro" id="IPR030678">
    <property type="entry name" value="Peptide/Ni-bd"/>
</dbReference>
<dbReference type="InterPro" id="IPR000914">
    <property type="entry name" value="SBP_5_dom"/>
</dbReference>
<comment type="similarity">
    <text evidence="2">Belongs to the bacterial solute-binding protein 5 family.</text>
</comment>
<feature type="signal peptide" evidence="4">
    <location>
        <begin position="1"/>
        <end position="26"/>
    </location>
</feature>
<evidence type="ECO:0000313" key="6">
    <source>
        <dbReference type="EMBL" id="MBL6081780.1"/>
    </source>
</evidence>
<comment type="caution">
    <text evidence="6">The sequence shown here is derived from an EMBL/GenBank/DDBJ whole genome shotgun (WGS) entry which is preliminary data.</text>
</comment>
<keyword evidence="3 4" id="KW-0732">Signal</keyword>
<dbReference type="CDD" id="cd08502">
    <property type="entry name" value="PBP2_NikA_DppA_OppA_like_16"/>
    <property type="match status" value="1"/>
</dbReference>
<dbReference type="Pfam" id="PF00496">
    <property type="entry name" value="SBP_bac_5"/>
    <property type="match status" value="1"/>
</dbReference>
<evidence type="ECO:0000259" key="5">
    <source>
        <dbReference type="Pfam" id="PF00496"/>
    </source>
</evidence>
<feature type="chain" id="PRO_5045127925" evidence="4">
    <location>
        <begin position="27"/>
        <end position="528"/>
    </location>
</feature>
<dbReference type="Gene3D" id="3.40.190.10">
    <property type="entry name" value="Periplasmic binding protein-like II"/>
    <property type="match status" value="1"/>
</dbReference>
<proteinExistence type="inferred from homology"/>
<name>A0ABS1UB65_9PROT</name>
<dbReference type="Gene3D" id="3.10.105.10">
    <property type="entry name" value="Dipeptide-binding Protein, Domain 3"/>
    <property type="match status" value="1"/>
</dbReference>
<evidence type="ECO:0000256" key="4">
    <source>
        <dbReference type="SAM" id="SignalP"/>
    </source>
</evidence>
<dbReference type="RefSeq" id="WP_202834995.1">
    <property type="nucleotide sequence ID" value="NZ_JAETWB010000036.1"/>
</dbReference>
<dbReference type="Gene3D" id="3.90.76.10">
    <property type="entry name" value="Dipeptide-binding Protein, Domain 1"/>
    <property type="match status" value="1"/>
</dbReference>
<dbReference type="PANTHER" id="PTHR30290:SF38">
    <property type="entry name" value="D,D-DIPEPTIDE-BINDING PERIPLASMIC PROTEIN DDPA-RELATED"/>
    <property type="match status" value="1"/>
</dbReference>
<evidence type="ECO:0000313" key="7">
    <source>
        <dbReference type="Proteomes" id="UP000660885"/>
    </source>
</evidence>
<evidence type="ECO:0000256" key="1">
    <source>
        <dbReference type="ARBA" id="ARBA00004418"/>
    </source>
</evidence>
<dbReference type="EMBL" id="JAETWB010000036">
    <property type="protein sequence ID" value="MBL6081780.1"/>
    <property type="molecule type" value="Genomic_DNA"/>
</dbReference>
<organism evidence="6 7">
    <name type="scientific">Belnapia arida</name>
    <dbReference type="NCBI Taxonomy" id="2804533"/>
    <lineage>
        <taxon>Bacteria</taxon>
        <taxon>Pseudomonadati</taxon>
        <taxon>Pseudomonadota</taxon>
        <taxon>Alphaproteobacteria</taxon>
        <taxon>Acetobacterales</taxon>
        <taxon>Roseomonadaceae</taxon>
        <taxon>Belnapia</taxon>
    </lineage>
</organism>
<reference evidence="6 7" key="1">
    <citation type="submission" date="2021-01" db="EMBL/GenBank/DDBJ databases">
        <title>Belnapia mucosa sp. nov. and Belnapia arida sp. nov., isolated from the Tabernas Desert (Almeria, Spain).</title>
        <authorList>
            <person name="Molina-Menor E."/>
            <person name="Vidal-Verdu A."/>
            <person name="Calonge A."/>
            <person name="Satari L."/>
            <person name="Pereto J."/>
            <person name="Porcar M."/>
        </authorList>
    </citation>
    <scope>NUCLEOTIDE SEQUENCE [LARGE SCALE GENOMIC DNA]</scope>
    <source>
        <strain evidence="6 7">T18</strain>
    </source>
</reference>
<dbReference type="InterPro" id="IPR039424">
    <property type="entry name" value="SBP_5"/>
</dbReference>
<evidence type="ECO:0000256" key="2">
    <source>
        <dbReference type="ARBA" id="ARBA00005695"/>
    </source>
</evidence>